<evidence type="ECO:0000313" key="5">
    <source>
        <dbReference type="Proteomes" id="UP000651452"/>
    </source>
</evidence>
<sequence>MSPKKTLAVFGASGNQGSSVARFVLADPELSQQYAVRAISRSTTHPSMQSLASQGASLVRADMDDPSTLPAALAGVHTLFFLTTTTYEGDTRAIETRQAKAVCNAALEAGVSYIIFSSMSHPFEIKIEQWIRSLPVKSAFFAPASFMQNLMMHSMRPVPSPAGDGSFVLANCIRGETRVPFIDIAETGKWVGAILAQPEKYAGKQFAAAAEILTMDEVAEIVSRVTGKVVKFQNLPDEVFKGFMPEAMREQLHEMWALIRDYGYYGPTMDEDVAWAKENARGEVTGLEAFLRKHEYKLE</sequence>
<name>A0A8H7ISH2_9PLEO</name>
<dbReference type="CDD" id="cd05251">
    <property type="entry name" value="NmrA_like_SDR_a"/>
    <property type="match status" value="1"/>
</dbReference>
<comment type="similarity">
    <text evidence="1">Belongs to the NmrA-type oxidoreductase family.</text>
</comment>
<dbReference type="OrthoDB" id="300709at2759"/>
<dbReference type="Proteomes" id="UP000651452">
    <property type="component" value="Unassembled WGS sequence"/>
</dbReference>
<dbReference type="GO" id="GO:0005634">
    <property type="term" value="C:nucleus"/>
    <property type="evidence" value="ECO:0007669"/>
    <property type="project" value="TreeGrafter"/>
</dbReference>
<dbReference type="Gene3D" id="3.90.25.10">
    <property type="entry name" value="UDP-galactose 4-epimerase, domain 1"/>
    <property type="match status" value="1"/>
</dbReference>
<gene>
    <name evidence="4" type="ORF">EKO04_011489</name>
</gene>
<feature type="domain" description="NmrA-like" evidence="3">
    <location>
        <begin position="4"/>
        <end position="291"/>
    </location>
</feature>
<dbReference type="Pfam" id="PF05368">
    <property type="entry name" value="NmrA"/>
    <property type="match status" value="1"/>
</dbReference>
<dbReference type="InterPro" id="IPR036291">
    <property type="entry name" value="NAD(P)-bd_dom_sf"/>
</dbReference>
<keyword evidence="2" id="KW-0521">NADP</keyword>
<dbReference type="EMBL" id="RZGK01000023">
    <property type="protein sequence ID" value="KAF9690469.1"/>
    <property type="molecule type" value="Genomic_DNA"/>
</dbReference>
<dbReference type="PANTHER" id="PTHR42748:SF11">
    <property type="entry name" value="NMRA-LIKE DOMAIN-CONTAINING PROTEIN"/>
    <property type="match status" value="1"/>
</dbReference>
<evidence type="ECO:0000256" key="2">
    <source>
        <dbReference type="ARBA" id="ARBA00022857"/>
    </source>
</evidence>
<dbReference type="PANTHER" id="PTHR42748">
    <property type="entry name" value="NITROGEN METABOLITE REPRESSION PROTEIN NMRA FAMILY MEMBER"/>
    <property type="match status" value="1"/>
</dbReference>
<dbReference type="InterPro" id="IPR051164">
    <property type="entry name" value="NmrA-like_oxidored"/>
</dbReference>
<protein>
    <recommendedName>
        <fullName evidence="3">NmrA-like domain-containing protein</fullName>
    </recommendedName>
</protein>
<evidence type="ECO:0000313" key="4">
    <source>
        <dbReference type="EMBL" id="KAF9690469.1"/>
    </source>
</evidence>
<reference evidence="4" key="1">
    <citation type="submission" date="2018-12" db="EMBL/GenBank/DDBJ databases">
        <authorList>
            <person name="Syme R.A."/>
            <person name="Farfan-Caceres L."/>
            <person name="Lichtenzveig J."/>
        </authorList>
    </citation>
    <scope>NUCLEOTIDE SEQUENCE</scope>
    <source>
        <strain evidence="4">Al4</strain>
    </source>
</reference>
<dbReference type="Gene3D" id="3.40.50.720">
    <property type="entry name" value="NAD(P)-binding Rossmann-like Domain"/>
    <property type="match status" value="1"/>
</dbReference>
<comment type="caution">
    <text evidence="4">The sequence shown here is derived from an EMBL/GenBank/DDBJ whole genome shotgun (WGS) entry which is preliminary data.</text>
</comment>
<proteinExistence type="inferred from homology"/>
<evidence type="ECO:0000256" key="1">
    <source>
        <dbReference type="ARBA" id="ARBA00006328"/>
    </source>
</evidence>
<keyword evidence="5" id="KW-1185">Reference proteome</keyword>
<dbReference type="SUPFAM" id="SSF51735">
    <property type="entry name" value="NAD(P)-binding Rossmann-fold domains"/>
    <property type="match status" value="1"/>
</dbReference>
<evidence type="ECO:0000259" key="3">
    <source>
        <dbReference type="Pfam" id="PF05368"/>
    </source>
</evidence>
<dbReference type="AlphaFoldDB" id="A0A8H7ISH2"/>
<organism evidence="4 5">
    <name type="scientific">Ascochyta lentis</name>
    <dbReference type="NCBI Taxonomy" id="205686"/>
    <lineage>
        <taxon>Eukaryota</taxon>
        <taxon>Fungi</taxon>
        <taxon>Dikarya</taxon>
        <taxon>Ascomycota</taxon>
        <taxon>Pezizomycotina</taxon>
        <taxon>Dothideomycetes</taxon>
        <taxon>Pleosporomycetidae</taxon>
        <taxon>Pleosporales</taxon>
        <taxon>Pleosporineae</taxon>
        <taxon>Didymellaceae</taxon>
        <taxon>Ascochyta</taxon>
    </lineage>
</organism>
<dbReference type="InterPro" id="IPR008030">
    <property type="entry name" value="NmrA-like"/>
</dbReference>
<reference evidence="4" key="2">
    <citation type="submission" date="2020-09" db="EMBL/GenBank/DDBJ databases">
        <title>Reference genome assembly for Australian Ascochyta lentis isolate Al4.</title>
        <authorList>
            <person name="Lee R.C."/>
            <person name="Farfan-Caceres L.M."/>
            <person name="Debler J.W."/>
            <person name="Williams A.H."/>
            <person name="Henares B.M."/>
        </authorList>
    </citation>
    <scope>NUCLEOTIDE SEQUENCE</scope>
    <source>
        <strain evidence="4">Al4</strain>
    </source>
</reference>
<accession>A0A8H7ISH2</accession>